<evidence type="ECO:0000313" key="1">
    <source>
        <dbReference type="EMBL" id="NXT53673.1"/>
    </source>
</evidence>
<protein>
    <submittedName>
        <fullName evidence="1">ENR1 protein</fullName>
    </submittedName>
</protein>
<feature type="non-terminal residue" evidence="1">
    <location>
        <position position="1"/>
    </location>
</feature>
<accession>A0A7L3DC86</accession>
<dbReference type="EMBL" id="VZTS01018442">
    <property type="protein sequence ID" value="NXT53673.1"/>
    <property type="molecule type" value="Genomic_DNA"/>
</dbReference>
<name>A0A7L3DC86_PLUSO</name>
<sequence>METELEFPTFGQNLFVGLATKIVEGLNITNCCVCGGPLMADQWPWKGTALGAFEIIRWNHNFTNSGVRWSGGWVLSAVVIGVDCLRRDG</sequence>
<proteinExistence type="predicted"/>
<keyword evidence="2" id="KW-1185">Reference proteome</keyword>
<organism evidence="1 2">
    <name type="scientific">Pluvianellus socialis</name>
    <name type="common">Magellanic plover</name>
    <dbReference type="NCBI Taxonomy" id="227228"/>
    <lineage>
        <taxon>Eukaryota</taxon>
        <taxon>Metazoa</taxon>
        <taxon>Chordata</taxon>
        <taxon>Craniata</taxon>
        <taxon>Vertebrata</taxon>
        <taxon>Euteleostomi</taxon>
        <taxon>Archelosauria</taxon>
        <taxon>Archosauria</taxon>
        <taxon>Dinosauria</taxon>
        <taxon>Saurischia</taxon>
        <taxon>Theropoda</taxon>
        <taxon>Coelurosauria</taxon>
        <taxon>Aves</taxon>
        <taxon>Neognathae</taxon>
        <taxon>Neoaves</taxon>
        <taxon>Charadriiformes</taxon>
        <taxon>Charadriidae</taxon>
        <taxon>Pluvianellus</taxon>
    </lineage>
</organism>
<gene>
    <name evidence="1" type="primary">Erv31_3</name>
    <name evidence="1" type="ORF">PLUSOC_R15402</name>
</gene>
<feature type="non-terminal residue" evidence="1">
    <location>
        <position position="89"/>
    </location>
</feature>
<dbReference type="Proteomes" id="UP000519225">
    <property type="component" value="Unassembled WGS sequence"/>
</dbReference>
<dbReference type="AlphaFoldDB" id="A0A7L3DC86"/>
<comment type="caution">
    <text evidence="1">The sequence shown here is derived from an EMBL/GenBank/DDBJ whole genome shotgun (WGS) entry which is preliminary data.</text>
</comment>
<reference evidence="1 2" key="1">
    <citation type="submission" date="2019-09" db="EMBL/GenBank/DDBJ databases">
        <title>Bird 10,000 Genomes (B10K) Project - Family phase.</title>
        <authorList>
            <person name="Zhang G."/>
        </authorList>
    </citation>
    <scope>NUCLEOTIDE SEQUENCE [LARGE SCALE GENOMIC DNA]</scope>
    <source>
        <strain evidence="1">B10K-DU-012-14</strain>
        <tissue evidence="1">Blood</tissue>
    </source>
</reference>
<evidence type="ECO:0000313" key="2">
    <source>
        <dbReference type="Proteomes" id="UP000519225"/>
    </source>
</evidence>